<evidence type="ECO:0000256" key="6">
    <source>
        <dbReference type="ARBA" id="ARBA00023186"/>
    </source>
</evidence>
<dbReference type="GeneID" id="76607137"/>
<keyword evidence="4 10" id="KW-0963">Cytoplasm</keyword>
<keyword evidence="16" id="KW-1185">Reference proteome</keyword>
<dbReference type="GO" id="GO:0051082">
    <property type="term" value="F:unfolded protein binding"/>
    <property type="evidence" value="ECO:0007669"/>
    <property type="project" value="TreeGrafter"/>
</dbReference>
<reference evidence="16" key="1">
    <citation type="submission" date="2016-03" db="EMBL/GenBank/DDBJ databases">
        <authorList>
            <person name="Lee Y.-S."/>
            <person name="Choi Y.-L."/>
        </authorList>
    </citation>
    <scope>NUCLEOTIDE SEQUENCE [LARGE SCALE GENOMIC DNA]</scope>
    <source>
        <strain evidence="16">DAU221</strain>
    </source>
</reference>
<dbReference type="NCBIfam" id="NF010748">
    <property type="entry name" value="PRK14150.1"/>
    <property type="match status" value="1"/>
</dbReference>
<evidence type="ECO:0000256" key="10">
    <source>
        <dbReference type="HAMAP-Rule" id="MF_01151"/>
    </source>
</evidence>
<sequence length="227" mass="25134">MAKQRSEEDQIVEPSAQGEELSAQGEQPSQQGRDGEREAQADGGAAEVEIETPTEETRHQADESLHAEAESPEVLREEIVKLQEQLALQKDQVLRAQAEAQNTRRRAQQDVEKAHKYAVERLLQDLLPVVDNLERALASIDADDEVNKAIVEGIELTHKSFVDTLAKHSVEVVDPAGEPFDPELHQAMTQVPNGDVEPNTVLEVFQKGYRLNGRLVRPAMVVVSKAP</sequence>
<proteinExistence type="inferred from homology"/>
<dbReference type="InterPro" id="IPR013805">
    <property type="entry name" value="GrpE_CC"/>
</dbReference>
<dbReference type="PANTHER" id="PTHR21237">
    <property type="entry name" value="GRPE PROTEIN"/>
    <property type="match status" value="1"/>
</dbReference>
<dbReference type="PROSITE" id="PS01071">
    <property type="entry name" value="GRPE"/>
    <property type="match status" value="1"/>
</dbReference>
<feature type="coiled-coil region" evidence="13">
    <location>
        <begin position="79"/>
        <end position="110"/>
    </location>
</feature>
<evidence type="ECO:0000256" key="14">
    <source>
        <dbReference type="SAM" id="MobiDB-lite"/>
    </source>
</evidence>
<keyword evidence="13" id="KW-0175">Coiled coil</keyword>
<dbReference type="NCBIfam" id="NF010749">
    <property type="entry name" value="PRK14151.1"/>
    <property type="match status" value="1"/>
</dbReference>
<dbReference type="GO" id="GO:0042803">
    <property type="term" value="F:protein homodimerization activity"/>
    <property type="evidence" value="ECO:0007669"/>
    <property type="project" value="InterPro"/>
</dbReference>
<dbReference type="SUPFAM" id="SSF51064">
    <property type="entry name" value="Head domain of nucleotide exchange factor GrpE"/>
    <property type="match status" value="1"/>
</dbReference>
<dbReference type="GO" id="GO:0000774">
    <property type="term" value="F:adenyl-nucleotide exchange factor activity"/>
    <property type="evidence" value="ECO:0007669"/>
    <property type="project" value="InterPro"/>
</dbReference>
<evidence type="ECO:0000256" key="4">
    <source>
        <dbReference type="ARBA" id="ARBA00022490"/>
    </source>
</evidence>
<feature type="compositionally biased region" description="Basic and acidic residues" evidence="14">
    <location>
        <begin position="55"/>
        <end position="71"/>
    </location>
</feature>
<name>A0A143HJZ2_MICTH</name>
<dbReference type="STRING" id="252514.A3224_03600"/>
<dbReference type="NCBIfam" id="NF010738">
    <property type="entry name" value="PRK14140.1"/>
    <property type="match status" value="1"/>
</dbReference>
<evidence type="ECO:0000256" key="12">
    <source>
        <dbReference type="RuleBase" id="RU004478"/>
    </source>
</evidence>
<keyword evidence="6 10" id="KW-0143">Chaperone</keyword>
<dbReference type="GO" id="GO:0006457">
    <property type="term" value="P:protein folding"/>
    <property type="evidence" value="ECO:0007669"/>
    <property type="project" value="InterPro"/>
</dbReference>
<dbReference type="Proteomes" id="UP000076077">
    <property type="component" value="Chromosome"/>
</dbReference>
<evidence type="ECO:0000256" key="2">
    <source>
        <dbReference type="ARBA" id="ARBA00009054"/>
    </source>
</evidence>
<dbReference type="Gene3D" id="3.90.20.20">
    <property type="match status" value="1"/>
</dbReference>
<dbReference type="KEGG" id="mthd:A3224_03600"/>
<dbReference type="PRINTS" id="PR00773">
    <property type="entry name" value="GRPEPROTEIN"/>
</dbReference>
<dbReference type="EMBL" id="CP014864">
    <property type="protein sequence ID" value="AMX01790.1"/>
    <property type="molecule type" value="Genomic_DNA"/>
</dbReference>
<comment type="subunit">
    <text evidence="3 10">Homodimer.</text>
</comment>
<dbReference type="AlphaFoldDB" id="A0A143HJZ2"/>
<comment type="similarity">
    <text evidence="2 10 12">Belongs to the GrpE family.</text>
</comment>
<gene>
    <name evidence="10" type="primary">grpE</name>
    <name evidence="15" type="ORF">A3224_03600</name>
</gene>
<evidence type="ECO:0000256" key="1">
    <source>
        <dbReference type="ARBA" id="ARBA00004496"/>
    </source>
</evidence>
<dbReference type="GO" id="GO:0005829">
    <property type="term" value="C:cytosol"/>
    <property type="evidence" value="ECO:0007669"/>
    <property type="project" value="TreeGrafter"/>
</dbReference>
<evidence type="ECO:0000313" key="16">
    <source>
        <dbReference type="Proteomes" id="UP000076077"/>
    </source>
</evidence>
<dbReference type="HAMAP" id="MF_01151">
    <property type="entry name" value="GrpE"/>
    <property type="match status" value="1"/>
</dbReference>
<organism evidence="15 16">
    <name type="scientific">Microbulbifer thermotolerans</name>
    <dbReference type="NCBI Taxonomy" id="252514"/>
    <lineage>
        <taxon>Bacteria</taxon>
        <taxon>Pseudomonadati</taxon>
        <taxon>Pseudomonadota</taxon>
        <taxon>Gammaproteobacteria</taxon>
        <taxon>Cellvibrionales</taxon>
        <taxon>Microbulbiferaceae</taxon>
        <taxon>Microbulbifer</taxon>
    </lineage>
</organism>
<accession>A0A143HJZ2</accession>
<evidence type="ECO:0000256" key="9">
    <source>
        <dbReference type="ARBA" id="ARBA00076414"/>
    </source>
</evidence>
<evidence type="ECO:0000256" key="13">
    <source>
        <dbReference type="SAM" id="Coils"/>
    </source>
</evidence>
<dbReference type="GO" id="GO:0051087">
    <property type="term" value="F:protein-folding chaperone binding"/>
    <property type="evidence" value="ECO:0007669"/>
    <property type="project" value="InterPro"/>
</dbReference>
<keyword evidence="5 10" id="KW-0346">Stress response</keyword>
<dbReference type="InterPro" id="IPR009012">
    <property type="entry name" value="GrpE_head"/>
</dbReference>
<comment type="function">
    <text evidence="7 10 11">Participates actively in the response to hyperosmotic and heat shock by preventing the aggregation of stress-denatured proteins, in association with DnaK and GrpE. It is the nucleotide exchange factor for DnaK and may function as a thermosensor. Unfolded proteins bind initially to DnaJ; upon interaction with the DnaJ-bound protein, DnaK hydrolyzes its bound ATP, resulting in the formation of a stable complex. GrpE releases ADP from DnaK; ATP binding to DnaK triggers the release of the substrate protein, thus completing the reaction cycle. Several rounds of ATP-dependent interactions between DnaJ, DnaK and GrpE are required for fully efficient folding.</text>
</comment>
<dbReference type="PANTHER" id="PTHR21237:SF23">
    <property type="entry name" value="GRPE PROTEIN HOMOLOG, MITOCHONDRIAL"/>
    <property type="match status" value="1"/>
</dbReference>
<dbReference type="InterPro" id="IPR000740">
    <property type="entry name" value="GrpE"/>
</dbReference>
<dbReference type="Pfam" id="PF01025">
    <property type="entry name" value="GrpE"/>
    <property type="match status" value="1"/>
</dbReference>
<dbReference type="Gene3D" id="2.30.22.10">
    <property type="entry name" value="Head domain of nucleotide exchange factor GrpE"/>
    <property type="match status" value="1"/>
</dbReference>
<dbReference type="RefSeq" id="WP_067151604.1">
    <property type="nucleotide sequence ID" value="NZ_CP014864.1"/>
</dbReference>
<feature type="region of interest" description="Disordered" evidence="14">
    <location>
        <begin position="1"/>
        <end position="71"/>
    </location>
</feature>
<dbReference type="SUPFAM" id="SSF58014">
    <property type="entry name" value="Coiled-coil domain of nucleotide exchange factor GrpE"/>
    <property type="match status" value="1"/>
</dbReference>
<evidence type="ECO:0000256" key="8">
    <source>
        <dbReference type="ARBA" id="ARBA00072274"/>
    </source>
</evidence>
<dbReference type="CDD" id="cd00446">
    <property type="entry name" value="GrpE"/>
    <property type="match status" value="1"/>
</dbReference>
<evidence type="ECO:0000256" key="5">
    <source>
        <dbReference type="ARBA" id="ARBA00023016"/>
    </source>
</evidence>
<evidence type="ECO:0000256" key="3">
    <source>
        <dbReference type="ARBA" id="ARBA00011738"/>
    </source>
</evidence>
<evidence type="ECO:0000313" key="15">
    <source>
        <dbReference type="EMBL" id="AMX01790.1"/>
    </source>
</evidence>
<evidence type="ECO:0000256" key="7">
    <source>
        <dbReference type="ARBA" id="ARBA00053401"/>
    </source>
</evidence>
<dbReference type="FunFam" id="2.30.22.10:FF:000001">
    <property type="entry name" value="Protein GrpE"/>
    <property type="match status" value="1"/>
</dbReference>
<comment type="subcellular location">
    <subcellularLocation>
        <location evidence="1 10">Cytoplasm</location>
    </subcellularLocation>
</comment>
<evidence type="ECO:0000256" key="11">
    <source>
        <dbReference type="RuleBase" id="RU000639"/>
    </source>
</evidence>
<protein>
    <recommendedName>
        <fullName evidence="8 10">Protein GrpE</fullName>
    </recommendedName>
    <alternativeName>
        <fullName evidence="9 10">HSP-70 cofactor</fullName>
    </alternativeName>
</protein>